<dbReference type="RefSeq" id="XP_009049787.1">
    <property type="nucleotide sequence ID" value="XM_009051539.1"/>
</dbReference>
<dbReference type="Proteomes" id="UP000030746">
    <property type="component" value="Unassembled WGS sequence"/>
</dbReference>
<evidence type="ECO:0000256" key="1">
    <source>
        <dbReference type="SAM" id="MobiDB-lite"/>
    </source>
</evidence>
<gene>
    <name evidence="2" type="ORF">LOTGIDRAFT_158376</name>
</gene>
<dbReference type="EMBL" id="KB201037">
    <property type="protein sequence ID" value="ESO99296.1"/>
    <property type="molecule type" value="Genomic_DNA"/>
</dbReference>
<dbReference type="KEGG" id="lgi:LOTGIDRAFT_158376"/>
<dbReference type="AlphaFoldDB" id="V4AZW8"/>
<reference evidence="2 3" key="1">
    <citation type="journal article" date="2013" name="Nature">
        <title>Insights into bilaterian evolution from three spiralian genomes.</title>
        <authorList>
            <person name="Simakov O."/>
            <person name="Marletaz F."/>
            <person name="Cho S.J."/>
            <person name="Edsinger-Gonzales E."/>
            <person name="Havlak P."/>
            <person name="Hellsten U."/>
            <person name="Kuo D.H."/>
            <person name="Larsson T."/>
            <person name="Lv J."/>
            <person name="Arendt D."/>
            <person name="Savage R."/>
            <person name="Osoegawa K."/>
            <person name="de Jong P."/>
            <person name="Grimwood J."/>
            <person name="Chapman J.A."/>
            <person name="Shapiro H."/>
            <person name="Aerts A."/>
            <person name="Otillar R.P."/>
            <person name="Terry A.Y."/>
            <person name="Boore J.L."/>
            <person name="Grigoriev I.V."/>
            <person name="Lindberg D.R."/>
            <person name="Seaver E.C."/>
            <person name="Weisblat D.A."/>
            <person name="Putnam N.H."/>
            <person name="Rokhsar D.S."/>
        </authorList>
    </citation>
    <scope>NUCLEOTIDE SEQUENCE [LARGE SCALE GENOMIC DNA]</scope>
</reference>
<sequence length="254" mass="28698">MSRKAWNGVKKPDMLECLKTFRTNGQPPKVMANWKEAVNIETLKIEELKSGFEKMDVDPTEMAQLLGIAETRENLIVMAIATILTALESDKGDDEPPKKKAKKVNDKNPGAGIDKVSIKERIVELDSLIGSKKYVKQKDMLPTDVEKFLEEYSKSTIDKATPHDMRAFLVYKESAGDLANLRMDQIKQTEEGVLVRMTQGKTIKTKARIFCVARSANVESCPVEEILDFVESSIEDEVKELKRLFEQQKTKDAD</sequence>
<keyword evidence="3" id="KW-1185">Reference proteome</keyword>
<feature type="compositionally biased region" description="Basic and acidic residues" evidence="1">
    <location>
        <begin position="89"/>
        <end position="106"/>
    </location>
</feature>
<dbReference type="HOGENOM" id="CLU_1095324_0_0_1"/>
<accession>V4AZW8</accession>
<feature type="region of interest" description="Disordered" evidence="1">
    <location>
        <begin position="89"/>
        <end position="110"/>
    </location>
</feature>
<dbReference type="GeneID" id="20237699"/>
<proteinExistence type="predicted"/>
<protein>
    <submittedName>
        <fullName evidence="2">Uncharacterized protein</fullName>
    </submittedName>
</protein>
<organism evidence="2 3">
    <name type="scientific">Lottia gigantea</name>
    <name type="common">Giant owl limpet</name>
    <dbReference type="NCBI Taxonomy" id="225164"/>
    <lineage>
        <taxon>Eukaryota</taxon>
        <taxon>Metazoa</taxon>
        <taxon>Spiralia</taxon>
        <taxon>Lophotrochozoa</taxon>
        <taxon>Mollusca</taxon>
        <taxon>Gastropoda</taxon>
        <taxon>Patellogastropoda</taxon>
        <taxon>Lottioidea</taxon>
        <taxon>Lottiidae</taxon>
        <taxon>Lottia</taxon>
    </lineage>
</organism>
<evidence type="ECO:0000313" key="3">
    <source>
        <dbReference type="Proteomes" id="UP000030746"/>
    </source>
</evidence>
<evidence type="ECO:0000313" key="2">
    <source>
        <dbReference type="EMBL" id="ESO99296.1"/>
    </source>
</evidence>
<name>V4AZW8_LOTGI</name>
<dbReference type="CTD" id="20237699"/>